<name>A0A5B7JF25_PORTR</name>
<keyword evidence="3" id="KW-1185">Reference proteome</keyword>
<dbReference type="AlphaFoldDB" id="A0A5B7JF25"/>
<evidence type="ECO:0000313" key="3">
    <source>
        <dbReference type="Proteomes" id="UP000324222"/>
    </source>
</evidence>
<feature type="region of interest" description="Disordered" evidence="1">
    <location>
        <begin position="1"/>
        <end position="71"/>
    </location>
</feature>
<evidence type="ECO:0000313" key="2">
    <source>
        <dbReference type="EMBL" id="MPC90954.1"/>
    </source>
</evidence>
<dbReference type="EMBL" id="VSRR010086106">
    <property type="protein sequence ID" value="MPC90954.1"/>
    <property type="molecule type" value="Genomic_DNA"/>
</dbReference>
<sequence length="71" mass="8040">MNGGVKERVGVIAVANVTQTRKETEQKRYTGPDSCSPVRTQQTQHAHKRNTQDSKHTQHTNKRNTPEAAHY</sequence>
<dbReference type="Proteomes" id="UP000324222">
    <property type="component" value="Unassembled WGS sequence"/>
</dbReference>
<protein>
    <submittedName>
        <fullName evidence="2">Uncharacterized protein</fullName>
    </submittedName>
</protein>
<proteinExistence type="predicted"/>
<reference evidence="2 3" key="1">
    <citation type="submission" date="2019-05" db="EMBL/GenBank/DDBJ databases">
        <title>Another draft genome of Portunus trituberculatus and its Hox gene families provides insights of decapod evolution.</title>
        <authorList>
            <person name="Jeong J.-H."/>
            <person name="Song I."/>
            <person name="Kim S."/>
            <person name="Choi T."/>
            <person name="Kim D."/>
            <person name="Ryu S."/>
            <person name="Kim W."/>
        </authorList>
    </citation>
    <scope>NUCLEOTIDE SEQUENCE [LARGE SCALE GENOMIC DNA]</scope>
    <source>
        <tissue evidence="2">Muscle</tissue>
    </source>
</reference>
<comment type="caution">
    <text evidence="2">The sequence shown here is derived from an EMBL/GenBank/DDBJ whole genome shotgun (WGS) entry which is preliminary data.</text>
</comment>
<gene>
    <name evidence="2" type="ORF">E2C01_085961</name>
</gene>
<feature type="compositionally biased region" description="Basic and acidic residues" evidence="1">
    <location>
        <begin position="20"/>
        <end position="30"/>
    </location>
</feature>
<organism evidence="2 3">
    <name type="scientific">Portunus trituberculatus</name>
    <name type="common">Swimming crab</name>
    <name type="synonym">Neptunus trituberculatus</name>
    <dbReference type="NCBI Taxonomy" id="210409"/>
    <lineage>
        <taxon>Eukaryota</taxon>
        <taxon>Metazoa</taxon>
        <taxon>Ecdysozoa</taxon>
        <taxon>Arthropoda</taxon>
        <taxon>Crustacea</taxon>
        <taxon>Multicrustacea</taxon>
        <taxon>Malacostraca</taxon>
        <taxon>Eumalacostraca</taxon>
        <taxon>Eucarida</taxon>
        <taxon>Decapoda</taxon>
        <taxon>Pleocyemata</taxon>
        <taxon>Brachyura</taxon>
        <taxon>Eubrachyura</taxon>
        <taxon>Portunoidea</taxon>
        <taxon>Portunidae</taxon>
        <taxon>Portuninae</taxon>
        <taxon>Portunus</taxon>
    </lineage>
</organism>
<evidence type="ECO:0000256" key="1">
    <source>
        <dbReference type="SAM" id="MobiDB-lite"/>
    </source>
</evidence>
<accession>A0A5B7JF25</accession>